<comment type="caution">
    <text evidence="3">The sequence shown here is derived from an EMBL/GenBank/DDBJ whole genome shotgun (WGS) entry which is preliminary data.</text>
</comment>
<dbReference type="RefSeq" id="WP_169155646.1">
    <property type="nucleotide sequence ID" value="NZ_CAWPJE010000073.1"/>
</dbReference>
<feature type="domain" description="Pyrrolo-quinoline quinone repeat" evidence="2">
    <location>
        <begin position="297"/>
        <end position="375"/>
    </location>
</feature>
<dbReference type="SMART" id="SM00564">
    <property type="entry name" value="PQQ"/>
    <property type="match status" value="4"/>
</dbReference>
<dbReference type="Pfam" id="PF13360">
    <property type="entry name" value="PQQ_2"/>
    <property type="match status" value="2"/>
</dbReference>
<dbReference type="InterPro" id="IPR002372">
    <property type="entry name" value="PQQ_rpt_dom"/>
</dbReference>
<evidence type="ECO:0000256" key="1">
    <source>
        <dbReference type="SAM" id="SignalP"/>
    </source>
</evidence>
<dbReference type="PANTHER" id="PTHR34512">
    <property type="entry name" value="CELL SURFACE PROTEIN"/>
    <property type="match status" value="1"/>
</dbReference>
<protein>
    <submittedName>
        <fullName evidence="3">Pyrrolo-quinoline quinone</fullName>
    </submittedName>
</protein>
<gene>
    <name evidence="3" type="ORF">DP116_13300</name>
</gene>
<evidence type="ECO:0000313" key="3">
    <source>
        <dbReference type="EMBL" id="NMG20384.1"/>
    </source>
</evidence>
<keyword evidence="4" id="KW-1185">Reference proteome</keyword>
<keyword evidence="1" id="KW-0732">Signal</keyword>
<evidence type="ECO:0000259" key="2">
    <source>
        <dbReference type="Pfam" id="PF13360"/>
    </source>
</evidence>
<feature type="signal peptide" evidence="1">
    <location>
        <begin position="1"/>
        <end position="19"/>
    </location>
</feature>
<sequence length="437" mass="46826">MTRLLASALALTLAPSLRADDWPQWMGPQRDNVWRETGLVDKFPAGGPKVVWRTPVASGYAGPAVVGGKVFLADYASPKPLPEDGNFNRKPTDGTESFLAFDAATGKELWKQSFPVKYAISYPAGPRCTPLVAGSLVYFLGAEGHLLACDVNSGAIKWQVELKDAYKTTSDLWGYAAHPLLDGDRLIVLAGGEGSHVVALNKDTGKEIWRSQTSKGQGYAPPLLTDAGGVRQMIVAGPAAVVGLDPATGKRLWTTPYAATSGSIIMTPVRVGDYLLVAGYDNKNLLLKLLADKPGVEVVWKDKLRMALSPVNVQPIADGTTVYGLHQSGELMAVAIPTGDRLWTTTAPLAAAEAPAPANGTAFVVRAGDHYILFNDLGELILCRLSPKGYEEIDRAKVIEPTGAAFGRKVVWSMPAFANKRAYIRNDKELICVELGK</sequence>
<reference evidence="3 4" key="1">
    <citation type="submission" date="2018-06" db="EMBL/GenBank/DDBJ databases">
        <title>Comparative genomics of Brasilonema spp. strains.</title>
        <authorList>
            <person name="Alvarenga D.O."/>
            <person name="Fiore M.F."/>
            <person name="Varani A.M."/>
        </authorList>
    </citation>
    <scope>NUCLEOTIDE SEQUENCE [LARGE SCALE GENOMIC DNA]</scope>
    <source>
        <strain evidence="3 4">SPC951</strain>
    </source>
</reference>
<dbReference type="Gene3D" id="2.40.10.480">
    <property type="match status" value="1"/>
</dbReference>
<evidence type="ECO:0000313" key="4">
    <source>
        <dbReference type="Proteomes" id="UP000718564"/>
    </source>
</evidence>
<accession>A0ABX1P7J5</accession>
<dbReference type="Gene3D" id="2.130.10.10">
    <property type="entry name" value="YVTN repeat-like/Quinoprotein amine dehydrogenase"/>
    <property type="match status" value="1"/>
</dbReference>
<feature type="chain" id="PRO_5045618150" evidence="1">
    <location>
        <begin position="20"/>
        <end position="437"/>
    </location>
</feature>
<dbReference type="InterPro" id="IPR018391">
    <property type="entry name" value="PQQ_b-propeller_rpt"/>
</dbReference>
<dbReference type="Proteomes" id="UP000718564">
    <property type="component" value="Unassembled WGS sequence"/>
</dbReference>
<proteinExistence type="predicted"/>
<dbReference type="InterPro" id="IPR011047">
    <property type="entry name" value="Quinoprotein_ADH-like_sf"/>
</dbReference>
<dbReference type="PANTHER" id="PTHR34512:SF30">
    <property type="entry name" value="OUTER MEMBRANE PROTEIN ASSEMBLY FACTOR BAMB"/>
    <property type="match status" value="1"/>
</dbReference>
<organism evidence="3 4">
    <name type="scientific">Brasilonema bromeliae SPC951</name>
    <dbReference type="NCBI Taxonomy" id="385972"/>
    <lineage>
        <taxon>Bacteria</taxon>
        <taxon>Bacillati</taxon>
        <taxon>Cyanobacteriota</taxon>
        <taxon>Cyanophyceae</taxon>
        <taxon>Nostocales</taxon>
        <taxon>Scytonemataceae</taxon>
        <taxon>Brasilonema</taxon>
        <taxon>Bromeliae group (in: Brasilonema)</taxon>
    </lineage>
</organism>
<dbReference type="EMBL" id="QMEB01000091">
    <property type="protein sequence ID" value="NMG20384.1"/>
    <property type="molecule type" value="Genomic_DNA"/>
</dbReference>
<dbReference type="InterPro" id="IPR015943">
    <property type="entry name" value="WD40/YVTN_repeat-like_dom_sf"/>
</dbReference>
<dbReference type="SUPFAM" id="SSF50998">
    <property type="entry name" value="Quinoprotein alcohol dehydrogenase-like"/>
    <property type="match status" value="1"/>
</dbReference>
<name>A0ABX1P7J5_9CYAN</name>
<feature type="domain" description="Pyrrolo-quinoline quinone repeat" evidence="2">
    <location>
        <begin position="100"/>
        <end position="282"/>
    </location>
</feature>